<keyword evidence="3" id="KW-0804">Transcription</keyword>
<dbReference type="RefSeq" id="WP_006282510.1">
    <property type="nucleotide sequence ID" value="NZ_BPTR01000001.1"/>
</dbReference>
<feature type="domain" description="HTH araC/xylS-type" evidence="4">
    <location>
        <begin position="199"/>
        <end position="299"/>
    </location>
</feature>
<dbReference type="GO" id="GO:0043565">
    <property type="term" value="F:sequence-specific DNA binding"/>
    <property type="evidence" value="ECO:0007669"/>
    <property type="project" value="InterPro"/>
</dbReference>
<dbReference type="PANTHER" id="PTHR43280:SF32">
    <property type="entry name" value="TRANSCRIPTIONAL REGULATORY PROTEIN"/>
    <property type="match status" value="1"/>
</dbReference>
<gene>
    <name evidence="5" type="ORF">PRRU23_10530</name>
</gene>
<keyword evidence="1" id="KW-0805">Transcription regulation</keyword>
<evidence type="ECO:0000256" key="3">
    <source>
        <dbReference type="ARBA" id="ARBA00023163"/>
    </source>
</evidence>
<dbReference type="PRINTS" id="PR00032">
    <property type="entry name" value="HTHARAC"/>
</dbReference>
<evidence type="ECO:0000256" key="2">
    <source>
        <dbReference type="ARBA" id="ARBA00023125"/>
    </source>
</evidence>
<name>A0AA37MDY5_SEGBR</name>
<dbReference type="InterPro" id="IPR020449">
    <property type="entry name" value="Tscrpt_reg_AraC-type_HTH"/>
</dbReference>
<dbReference type="EMBL" id="BPTR01000001">
    <property type="protein sequence ID" value="GJG27353.1"/>
    <property type="molecule type" value="Genomic_DNA"/>
</dbReference>
<dbReference type="SUPFAM" id="SSF46689">
    <property type="entry name" value="Homeodomain-like"/>
    <property type="match status" value="1"/>
</dbReference>
<accession>A0AA37MDY5</accession>
<sequence>MPTKMDLYINEANDYARDIGAPVWHPHVSVIHYDELGAIRHTLNRYNVYGLFLQSEFPENLTYGIGRYHDAGGSLLALSPGQIGGKHDDGTRRQYNGWVLLFDTHFIQGSEIERRLADYHFFSYNANEALFLTEQEKNVLSGLMANVREELKAHGNDDVHDDIIRDYILLILDYCRRFYIRQFKEMTTEGGDILSRFQQVLINYYDTGRQLKDGLPSVRYCASQLCLSAGYFGDIVREALGESPKDYIHGFIVMKAKNLLLSGMQVTQVSEQLGFEYPTHFTRLFKQMTGQTPSQFYAEQRKK</sequence>
<dbReference type="Gene3D" id="1.10.10.60">
    <property type="entry name" value="Homeodomain-like"/>
    <property type="match status" value="1"/>
</dbReference>
<dbReference type="PROSITE" id="PS01124">
    <property type="entry name" value="HTH_ARAC_FAMILY_2"/>
    <property type="match status" value="1"/>
</dbReference>
<organism evidence="5 6">
    <name type="scientific">Segatella bryantii</name>
    <name type="common">Prevotella bryantii</name>
    <dbReference type="NCBI Taxonomy" id="77095"/>
    <lineage>
        <taxon>Bacteria</taxon>
        <taxon>Pseudomonadati</taxon>
        <taxon>Bacteroidota</taxon>
        <taxon>Bacteroidia</taxon>
        <taxon>Bacteroidales</taxon>
        <taxon>Prevotellaceae</taxon>
        <taxon>Segatella</taxon>
    </lineage>
</organism>
<proteinExistence type="predicted"/>
<dbReference type="PANTHER" id="PTHR43280">
    <property type="entry name" value="ARAC-FAMILY TRANSCRIPTIONAL REGULATOR"/>
    <property type="match status" value="1"/>
</dbReference>
<reference evidence="5" key="1">
    <citation type="submission" date="2021-08" db="EMBL/GenBank/DDBJ databases">
        <title>Prevotella lacticifex sp. nov., isolated from rumen of cow.</title>
        <authorList>
            <person name="Shinkai T."/>
            <person name="Ikeyama N."/>
            <person name="Kumagai M."/>
            <person name="Ohmori H."/>
            <person name="Sakamoto M."/>
            <person name="Ohkuma M."/>
            <person name="Mitsumori M."/>
        </authorList>
    </citation>
    <scope>NUCLEOTIDE SEQUENCE</scope>
    <source>
        <strain evidence="5">DSM 11371</strain>
    </source>
</reference>
<keyword evidence="2" id="KW-0238">DNA-binding</keyword>
<dbReference type="GO" id="GO:0003700">
    <property type="term" value="F:DNA-binding transcription factor activity"/>
    <property type="evidence" value="ECO:0007669"/>
    <property type="project" value="InterPro"/>
</dbReference>
<evidence type="ECO:0000313" key="5">
    <source>
        <dbReference type="EMBL" id="GJG27353.1"/>
    </source>
</evidence>
<evidence type="ECO:0000313" key="6">
    <source>
        <dbReference type="Proteomes" id="UP000887043"/>
    </source>
</evidence>
<evidence type="ECO:0000259" key="4">
    <source>
        <dbReference type="PROSITE" id="PS01124"/>
    </source>
</evidence>
<dbReference type="AlphaFoldDB" id="A0AA37MDY5"/>
<dbReference type="InterPro" id="IPR018060">
    <property type="entry name" value="HTH_AraC"/>
</dbReference>
<evidence type="ECO:0000256" key="1">
    <source>
        <dbReference type="ARBA" id="ARBA00023015"/>
    </source>
</evidence>
<protein>
    <submittedName>
        <fullName evidence="5">AraC family transcriptional regulator</fullName>
    </submittedName>
</protein>
<dbReference type="InterPro" id="IPR009057">
    <property type="entry name" value="Homeodomain-like_sf"/>
</dbReference>
<dbReference type="Pfam" id="PF12833">
    <property type="entry name" value="HTH_18"/>
    <property type="match status" value="1"/>
</dbReference>
<comment type="caution">
    <text evidence="5">The sequence shown here is derived from an EMBL/GenBank/DDBJ whole genome shotgun (WGS) entry which is preliminary data.</text>
</comment>
<dbReference type="Proteomes" id="UP000887043">
    <property type="component" value="Unassembled WGS sequence"/>
</dbReference>
<dbReference type="SMART" id="SM00342">
    <property type="entry name" value="HTH_ARAC"/>
    <property type="match status" value="1"/>
</dbReference>